<protein>
    <submittedName>
        <fullName evidence="1">Uncharacterized protein</fullName>
    </submittedName>
</protein>
<reference evidence="1 2" key="1">
    <citation type="submission" date="2019-05" db="EMBL/GenBank/DDBJ databases">
        <title>Another draft genome of Portunus trituberculatus and its Hox gene families provides insights of decapod evolution.</title>
        <authorList>
            <person name="Jeong J.-H."/>
            <person name="Song I."/>
            <person name="Kim S."/>
            <person name="Choi T."/>
            <person name="Kim D."/>
            <person name="Ryu S."/>
            <person name="Kim W."/>
        </authorList>
    </citation>
    <scope>NUCLEOTIDE SEQUENCE [LARGE SCALE GENOMIC DNA]</scope>
    <source>
        <tissue evidence="1">Muscle</tissue>
    </source>
</reference>
<dbReference type="OrthoDB" id="10548162at2759"/>
<proteinExistence type="predicted"/>
<dbReference type="AlphaFoldDB" id="A0A5B7FWF0"/>
<comment type="caution">
    <text evidence="1">The sequence shown here is derived from an EMBL/GenBank/DDBJ whole genome shotgun (WGS) entry which is preliminary data.</text>
</comment>
<dbReference type="Proteomes" id="UP000324222">
    <property type="component" value="Unassembled WGS sequence"/>
</dbReference>
<gene>
    <name evidence="1" type="ORF">E2C01_043444</name>
</gene>
<name>A0A5B7FWF0_PORTR</name>
<dbReference type="EMBL" id="VSRR010009005">
    <property type="protein sequence ID" value="MPC49635.1"/>
    <property type="molecule type" value="Genomic_DNA"/>
</dbReference>
<evidence type="ECO:0000313" key="2">
    <source>
        <dbReference type="Proteomes" id="UP000324222"/>
    </source>
</evidence>
<sequence length="294" mass="33605">MLNLLVFLLLKYKEIWKICIFLPVELFSLKENRNRWVKETQRKLAKHTTVYVNVLTPHHLEKAGITRNESQDTCAADDKCLSSFPLIVFRLEEPKDATIFAKGSNLWVFPNISRWAAWLLIMPVMHVTWLAPVYLPLNSRVTIAQLSRDGTKAYFWEVYQVSPDVAQRRLPSGSWFMMASKDKLNRTSNDNKNDIPNDKHILEPDTALQKVRQSSTKMTEKTATFGRIIAVEGDLLMRRTDLTGLHLTCTTVVAPPLTELSTTKSRKSKPGGIYGSAFLFMKEITNFTAWGREG</sequence>
<evidence type="ECO:0000313" key="1">
    <source>
        <dbReference type="EMBL" id="MPC49635.1"/>
    </source>
</evidence>
<accession>A0A5B7FWF0</accession>
<organism evidence="1 2">
    <name type="scientific">Portunus trituberculatus</name>
    <name type="common">Swimming crab</name>
    <name type="synonym">Neptunus trituberculatus</name>
    <dbReference type="NCBI Taxonomy" id="210409"/>
    <lineage>
        <taxon>Eukaryota</taxon>
        <taxon>Metazoa</taxon>
        <taxon>Ecdysozoa</taxon>
        <taxon>Arthropoda</taxon>
        <taxon>Crustacea</taxon>
        <taxon>Multicrustacea</taxon>
        <taxon>Malacostraca</taxon>
        <taxon>Eumalacostraca</taxon>
        <taxon>Eucarida</taxon>
        <taxon>Decapoda</taxon>
        <taxon>Pleocyemata</taxon>
        <taxon>Brachyura</taxon>
        <taxon>Eubrachyura</taxon>
        <taxon>Portunoidea</taxon>
        <taxon>Portunidae</taxon>
        <taxon>Portuninae</taxon>
        <taxon>Portunus</taxon>
    </lineage>
</organism>
<keyword evidence="2" id="KW-1185">Reference proteome</keyword>